<keyword evidence="2 5" id="KW-0812">Transmembrane</keyword>
<feature type="transmembrane region" description="Helical" evidence="5">
    <location>
        <begin position="146"/>
        <end position="167"/>
    </location>
</feature>
<evidence type="ECO:0000259" key="6">
    <source>
        <dbReference type="PROSITE" id="PS50850"/>
    </source>
</evidence>
<feature type="transmembrane region" description="Helical" evidence="5">
    <location>
        <begin position="56"/>
        <end position="76"/>
    </location>
</feature>
<evidence type="ECO:0000256" key="4">
    <source>
        <dbReference type="ARBA" id="ARBA00023136"/>
    </source>
</evidence>
<dbReference type="PANTHER" id="PTHR23510">
    <property type="entry name" value="INNER MEMBRANE TRANSPORT PROTEIN YAJR"/>
    <property type="match status" value="1"/>
</dbReference>
<feature type="transmembrane region" description="Helical" evidence="5">
    <location>
        <begin position="369"/>
        <end position="390"/>
    </location>
</feature>
<reference evidence="8" key="1">
    <citation type="submission" date="2025-08" db="UniProtKB">
        <authorList>
            <consortium name="RefSeq"/>
        </authorList>
    </citation>
    <scope>IDENTIFICATION</scope>
</reference>
<dbReference type="PROSITE" id="PS50850">
    <property type="entry name" value="MFS"/>
    <property type="match status" value="1"/>
</dbReference>
<comment type="subcellular location">
    <subcellularLocation>
        <location evidence="1">Membrane</location>
        <topology evidence="1">Multi-pass membrane protein</topology>
    </subcellularLocation>
</comment>
<dbReference type="GeneID" id="136079609"/>
<feature type="transmembrane region" description="Helical" evidence="5">
    <location>
        <begin position="20"/>
        <end position="44"/>
    </location>
</feature>
<feature type="transmembrane region" description="Helical" evidence="5">
    <location>
        <begin position="396"/>
        <end position="419"/>
    </location>
</feature>
<dbReference type="Pfam" id="PF07690">
    <property type="entry name" value="MFS_1"/>
    <property type="match status" value="1"/>
</dbReference>
<dbReference type="Proteomes" id="UP001652625">
    <property type="component" value="Chromosome 04"/>
</dbReference>
<feature type="transmembrane region" description="Helical" evidence="5">
    <location>
        <begin position="338"/>
        <end position="357"/>
    </location>
</feature>
<name>A0ABM4BRG0_HYDVU</name>
<dbReference type="PANTHER" id="PTHR23510:SF16">
    <property type="entry name" value="MAJOR FACILITATOR SUPERFAMILY (MFS) PROFILE DOMAIN-CONTAINING PROTEIN"/>
    <property type="match status" value="1"/>
</dbReference>
<feature type="transmembrane region" description="Helical" evidence="5">
    <location>
        <begin position="295"/>
        <end position="318"/>
    </location>
</feature>
<feature type="transmembrane region" description="Helical" evidence="5">
    <location>
        <begin position="88"/>
        <end position="105"/>
    </location>
</feature>
<gene>
    <name evidence="8" type="primary">LOC136079609</name>
</gene>
<dbReference type="InterPro" id="IPR011701">
    <property type="entry name" value="MFS"/>
</dbReference>
<keyword evidence="3 5" id="KW-1133">Transmembrane helix</keyword>
<evidence type="ECO:0000256" key="2">
    <source>
        <dbReference type="ARBA" id="ARBA00022692"/>
    </source>
</evidence>
<dbReference type="InterPro" id="IPR020846">
    <property type="entry name" value="MFS_dom"/>
</dbReference>
<organism evidence="7 8">
    <name type="scientific">Hydra vulgaris</name>
    <name type="common">Hydra</name>
    <name type="synonym">Hydra attenuata</name>
    <dbReference type="NCBI Taxonomy" id="6087"/>
    <lineage>
        <taxon>Eukaryota</taxon>
        <taxon>Metazoa</taxon>
        <taxon>Cnidaria</taxon>
        <taxon>Hydrozoa</taxon>
        <taxon>Hydroidolina</taxon>
        <taxon>Anthoathecata</taxon>
        <taxon>Aplanulata</taxon>
        <taxon>Hydridae</taxon>
        <taxon>Hydra</taxon>
    </lineage>
</organism>
<evidence type="ECO:0000313" key="8">
    <source>
        <dbReference type="RefSeq" id="XP_065651721.1"/>
    </source>
</evidence>
<evidence type="ECO:0000256" key="1">
    <source>
        <dbReference type="ARBA" id="ARBA00004141"/>
    </source>
</evidence>
<dbReference type="SUPFAM" id="SSF103473">
    <property type="entry name" value="MFS general substrate transporter"/>
    <property type="match status" value="1"/>
</dbReference>
<feature type="transmembrane region" description="Helical" evidence="5">
    <location>
        <begin position="431"/>
        <end position="454"/>
    </location>
</feature>
<proteinExistence type="predicted"/>
<evidence type="ECO:0000256" key="3">
    <source>
        <dbReference type="ARBA" id="ARBA00022989"/>
    </source>
</evidence>
<feature type="transmembrane region" description="Helical" evidence="5">
    <location>
        <begin position="187"/>
        <end position="204"/>
    </location>
</feature>
<feature type="domain" description="Major facilitator superfamily (MFS) profile" evidence="6">
    <location>
        <begin position="18"/>
        <end position="485"/>
    </location>
</feature>
<feature type="transmembrane region" description="Helical" evidence="5">
    <location>
        <begin position="460"/>
        <end position="481"/>
    </location>
</feature>
<dbReference type="InterPro" id="IPR036259">
    <property type="entry name" value="MFS_trans_sf"/>
</dbReference>
<dbReference type="Gene3D" id="1.20.1250.20">
    <property type="entry name" value="MFS general substrate transporter like domains"/>
    <property type="match status" value="1"/>
</dbReference>
<dbReference type="RefSeq" id="XP_065651721.1">
    <property type="nucleotide sequence ID" value="XM_065795649.1"/>
</dbReference>
<dbReference type="InterPro" id="IPR051068">
    <property type="entry name" value="MFS_Domain-Containing_Protein"/>
</dbReference>
<evidence type="ECO:0000313" key="7">
    <source>
        <dbReference type="Proteomes" id="UP001652625"/>
    </source>
</evidence>
<keyword evidence="4 5" id="KW-0472">Membrane</keyword>
<feature type="transmembrane region" description="Helical" evidence="5">
    <location>
        <begin position="111"/>
        <end position="134"/>
    </location>
</feature>
<evidence type="ECO:0000256" key="5">
    <source>
        <dbReference type="SAM" id="Phobius"/>
    </source>
</evidence>
<keyword evidence="7" id="KW-1185">Reference proteome</keyword>
<protein>
    <submittedName>
        <fullName evidence="8">Uncharacterized protein LOC136079609</fullName>
    </submittedName>
</protein>
<sequence>MDLNAQQNEKWLRKRKLTFIAFSIQMIIIGIEYTLTLLTLWLYIKEMNNTNSPKLLYSIVSVSYMLASTIAMPFIGRIVDKYRNVKSCFLLCNLLMLTGNVLYSIPFSPSYLVAGRIVAGFGGSLKSVIFSETIRCYPTSETSSKLSVLSVMHNLGFMLGPGINFFFKDMSFYIGRWHLLDVNFPGLFMGFICIAMEILTLTMVHDVSKEFDYKALLENNDATDTVEKVIFDKNIEDVEKIPIVRYNNESNYSGVGGEKSNYVGDDDEKSNYTGDSEVLISLKAKKHTVIKILKVLFLHFDSALILFTNFVIAFFFITADIWLPLLVIEKMHLSILEMNISFFGVSGICALMLLLFIWRPVSDKNMIILLYISLVGFCIVSTGFIVLSYFPFNKALNVVLCIIYMVSFGGAPIIVDVFFVNTLSKMVKSDILTFVDSIRYSMFSAGAFLGFIFSPFMFDYVITFGTMFITVIILIGIMFIVRRKHFVYPKLLF</sequence>
<accession>A0ABM4BRG0</accession>